<reference evidence="6 7" key="1">
    <citation type="submission" date="2018-09" db="EMBL/GenBank/DDBJ databases">
        <title>Genomic investigation of the strawberry pathogen Phytophthora fragariae indicates pathogenicity is determined by transcriptional variation in three key races.</title>
        <authorList>
            <person name="Adams T.M."/>
            <person name="Armitage A.D."/>
            <person name="Sobczyk M.K."/>
            <person name="Bates H.J."/>
            <person name="Dunwell J.M."/>
            <person name="Nellist C.F."/>
            <person name="Harrison R.J."/>
        </authorList>
    </citation>
    <scope>NUCLEOTIDE SEQUENCE [LARGE SCALE GENOMIC DNA]</scope>
    <source>
        <strain evidence="4 7">BC-23</strain>
        <strain evidence="5 8">NOV-77</strain>
        <strain evidence="3 9">ONT-3</strain>
        <strain evidence="2 6">SCRP245</strain>
    </source>
</reference>
<sequence length="129" mass="14372">MVLTKLALEAAVVLTIIGIAAALCVGFIMSGPALGGCGNGSCGGWGNCCECKRCSDLWYSHCYSWTCCGYYWSRDDGFTPPLCDDSKCLLYSKHHGDCDCCATFPSEKRTIRRRRRHRQQDLDEVMQRV</sequence>
<evidence type="ECO:0000313" key="9">
    <source>
        <dbReference type="Proteomes" id="UP000488956"/>
    </source>
</evidence>
<proteinExistence type="predicted"/>
<dbReference type="AlphaFoldDB" id="A0A6A3H8C8"/>
<dbReference type="Proteomes" id="UP000488956">
    <property type="component" value="Unassembled WGS sequence"/>
</dbReference>
<protein>
    <submittedName>
        <fullName evidence="2">Uncharacterized protein</fullName>
    </submittedName>
</protein>
<keyword evidence="1" id="KW-1133">Transmembrane helix</keyword>
<dbReference type="EMBL" id="QXFY01004078">
    <property type="protein sequence ID" value="KAE9279932.1"/>
    <property type="molecule type" value="Genomic_DNA"/>
</dbReference>
<evidence type="ECO:0000313" key="2">
    <source>
        <dbReference type="EMBL" id="KAE8965392.1"/>
    </source>
</evidence>
<gene>
    <name evidence="4" type="ORF">PF004_g28331</name>
    <name evidence="5" type="ORF">PF008_g28257</name>
    <name evidence="3" type="ORF">PF010_g30518</name>
    <name evidence="2" type="ORF">PF011_g28307</name>
</gene>
<evidence type="ECO:0000313" key="5">
    <source>
        <dbReference type="EMBL" id="KAE9279932.1"/>
    </source>
</evidence>
<feature type="transmembrane region" description="Helical" evidence="1">
    <location>
        <begin position="6"/>
        <end position="29"/>
    </location>
</feature>
<evidence type="ECO:0000313" key="4">
    <source>
        <dbReference type="EMBL" id="KAE9168996.1"/>
    </source>
</evidence>
<keyword evidence="1" id="KW-0812">Transmembrane</keyword>
<dbReference type="EMBL" id="QXFX01005892">
    <property type="protein sequence ID" value="KAE9059693.1"/>
    <property type="molecule type" value="Genomic_DNA"/>
</dbReference>
<dbReference type="Proteomes" id="UP000460718">
    <property type="component" value="Unassembled WGS sequence"/>
</dbReference>
<evidence type="ECO:0000256" key="1">
    <source>
        <dbReference type="SAM" id="Phobius"/>
    </source>
</evidence>
<dbReference type="EMBL" id="QXFW01004515">
    <property type="protein sequence ID" value="KAE8965392.1"/>
    <property type="molecule type" value="Genomic_DNA"/>
</dbReference>
<dbReference type="Proteomes" id="UP000476176">
    <property type="component" value="Unassembled WGS sequence"/>
</dbReference>
<comment type="caution">
    <text evidence="2">The sequence shown here is derived from an EMBL/GenBank/DDBJ whole genome shotgun (WGS) entry which is preliminary data.</text>
</comment>
<evidence type="ECO:0000313" key="7">
    <source>
        <dbReference type="Proteomes" id="UP000476176"/>
    </source>
</evidence>
<accession>A0A6A3H8C8</accession>
<evidence type="ECO:0000313" key="8">
    <source>
        <dbReference type="Proteomes" id="UP000486351"/>
    </source>
</evidence>
<evidence type="ECO:0000313" key="6">
    <source>
        <dbReference type="Proteomes" id="UP000460718"/>
    </source>
</evidence>
<dbReference type="Proteomes" id="UP000486351">
    <property type="component" value="Unassembled WGS sequence"/>
</dbReference>
<evidence type="ECO:0000313" key="3">
    <source>
        <dbReference type="EMBL" id="KAE9059693.1"/>
    </source>
</evidence>
<dbReference type="EMBL" id="QXGC01004520">
    <property type="protein sequence ID" value="KAE9168996.1"/>
    <property type="molecule type" value="Genomic_DNA"/>
</dbReference>
<keyword evidence="1" id="KW-0472">Membrane</keyword>
<name>A0A6A3H8C8_9STRA</name>
<organism evidence="2 6">
    <name type="scientific">Phytophthora fragariae</name>
    <dbReference type="NCBI Taxonomy" id="53985"/>
    <lineage>
        <taxon>Eukaryota</taxon>
        <taxon>Sar</taxon>
        <taxon>Stramenopiles</taxon>
        <taxon>Oomycota</taxon>
        <taxon>Peronosporomycetes</taxon>
        <taxon>Peronosporales</taxon>
        <taxon>Peronosporaceae</taxon>
        <taxon>Phytophthora</taxon>
    </lineage>
</organism>